<dbReference type="GO" id="GO:0003677">
    <property type="term" value="F:DNA binding"/>
    <property type="evidence" value="ECO:0007669"/>
    <property type="project" value="InterPro"/>
</dbReference>
<feature type="compositionally biased region" description="Basic and acidic residues" evidence="3">
    <location>
        <begin position="148"/>
        <end position="164"/>
    </location>
</feature>
<dbReference type="InterPro" id="IPR011067">
    <property type="entry name" value="Plasmid_toxin/cell-grow_inhib"/>
</dbReference>
<feature type="region of interest" description="Disordered" evidence="3">
    <location>
        <begin position="130"/>
        <end position="186"/>
    </location>
</feature>
<protein>
    <submittedName>
        <fullName evidence="4">Uncharacterized protein</fullName>
    </submittedName>
</protein>
<evidence type="ECO:0000256" key="1">
    <source>
        <dbReference type="ARBA" id="ARBA00007521"/>
    </source>
</evidence>
<dbReference type="AlphaFoldDB" id="A0A544Z130"/>
<evidence type="ECO:0000256" key="3">
    <source>
        <dbReference type="SAM" id="MobiDB-lite"/>
    </source>
</evidence>
<dbReference type="EMBL" id="VIRM01000006">
    <property type="protein sequence ID" value="TQS22729.1"/>
    <property type="molecule type" value="Genomic_DNA"/>
</dbReference>
<reference evidence="4 5" key="1">
    <citation type="submission" date="2019-07" db="EMBL/GenBank/DDBJ databases">
        <title>Microbispora hainanensis DSM 45428.</title>
        <authorList>
            <person name="Thawai C."/>
        </authorList>
    </citation>
    <scope>NUCLEOTIDE SEQUENCE [LARGE SCALE GENOMIC DNA]</scope>
    <source>
        <strain evidence="4 5">DSM 45428</strain>
    </source>
</reference>
<evidence type="ECO:0000313" key="4">
    <source>
        <dbReference type="EMBL" id="TQS22729.1"/>
    </source>
</evidence>
<dbReference type="Pfam" id="PF02452">
    <property type="entry name" value="PemK_toxin"/>
    <property type="match status" value="1"/>
</dbReference>
<organism evidence="4 5">
    <name type="scientific">Microbispora hainanensis</name>
    <dbReference type="NCBI Taxonomy" id="568844"/>
    <lineage>
        <taxon>Bacteria</taxon>
        <taxon>Bacillati</taxon>
        <taxon>Actinomycetota</taxon>
        <taxon>Actinomycetes</taxon>
        <taxon>Streptosporangiales</taxon>
        <taxon>Streptosporangiaceae</taxon>
        <taxon>Microbispora</taxon>
    </lineage>
</organism>
<proteinExistence type="inferred from homology"/>
<gene>
    <name evidence="4" type="ORF">FLX08_07820</name>
</gene>
<sequence>MSMRLIRGGAVISMPVDTPNPLAGSVLSILLAARELGLSVTETHLVGLLYLTDVAAVEAGRPVVVLSGDAKNQQPDWDLIYVAPLSTATTLKTEYCVKLAQGTANLSSKCWVRTRLCAALSQGRARRLPGAASAAVGGPDRGQPVRLSRHDRLTGERRPRRGEPRPLGTSPGLRSCRCPRWRGRSP</sequence>
<dbReference type="InterPro" id="IPR003477">
    <property type="entry name" value="PemK-like"/>
</dbReference>
<evidence type="ECO:0000313" key="5">
    <source>
        <dbReference type="Proteomes" id="UP000316541"/>
    </source>
</evidence>
<comment type="caution">
    <text evidence="4">The sequence shown here is derived from an EMBL/GenBank/DDBJ whole genome shotgun (WGS) entry which is preliminary data.</text>
</comment>
<dbReference type="Gene3D" id="2.30.30.110">
    <property type="match status" value="1"/>
</dbReference>
<comment type="similarity">
    <text evidence="1">Belongs to the PemK/MazF family.</text>
</comment>
<name>A0A544Z130_9ACTN</name>
<keyword evidence="2" id="KW-1277">Toxin-antitoxin system</keyword>
<accession>A0A544Z130</accession>
<dbReference type="SUPFAM" id="SSF50118">
    <property type="entry name" value="Cell growth inhibitor/plasmid maintenance toxic component"/>
    <property type="match status" value="1"/>
</dbReference>
<dbReference type="Proteomes" id="UP000316541">
    <property type="component" value="Unassembled WGS sequence"/>
</dbReference>
<evidence type="ECO:0000256" key="2">
    <source>
        <dbReference type="ARBA" id="ARBA00022649"/>
    </source>
</evidence>
<feature type="compositionally biased region" description="Basic residues" evidence="3">
    <location>
        <begin position="177"/>
        <end position="186"/>
    </location>
</feature>